<dbReference type="GO" id="GO:0016746">
    <property type="term" value="F:acyltransferase activity"/>
    <property type="evidence" value="ECO:0007669"/>
    <property type="project" value="UniProtKB-KW"/>
</dbReference>
<dbReference type="PIRSF" id="PIRSF016636">
    <property type="entry name" value="AlgI_DltB"/>
    <property type="match status" value="1"/>
</dbReference>
<keyword evidence="10" id="KW-1185">Reference proteome</keyword>
<comment type="subcellular location">
    <subcellularLocation>
        <location evidence="1">Cell membrane</location>
        <topology evidence="1">Multi-pass membrane protein</topology>
    </subcellularLocation>
</comment>
<dbReference type="PANTHER" id="PTHR13285">
    <property type="entry name" value="ACYLTRANSFERASE"/>
    <property type="match status" value="1"/>
</dbReference>
<feature type="transmembrane region" description="Helical" evidence="8">
    <location>
        <begin position="375"/>
        <end position="397"/>
    </location>
</feature>
<keyword evidence="7" id="KW-0012">Acyltransferase</keyword>
<keyword evidence="4 8" id="KW-0812">Transmembrane</keyword>
<evidence type="ECO:0000256" key="5">
    <source>
        <dbReference type="ARBA" id="ARBA00022989"/>
    </source>
</evidence>
<dbReference type="PIRSF" id="PIRSF500217">
    <property type="entry name" value="AlgI"/>
    <property type="match status" value="1"/>
</dbReference>
<comment type="similarity">
    <text evidence="2 7">Belongs to the membrane-bound acyltransferase family.</text>
</comment>
<dbReference type="eggNOG" id="COG1696">
    <property type="taxonomic scope" value="Bacteria"/>
</dbReference>
<sequence length="480" mass="55623">MRKEKSWLWFSAVLLSFFIFLPIFLFVYFLTPRRWKNACLLAGSLLFYSFGVKDHPLYAAFLLFSVFVNYRLGIRLGRRRKSGCRKGWLAAGIFYNLSWLVLFKYAGFISENINLLLAETGCSFRLSSPAFILPIGISFYTFQAISYLTDVYRKDICFEPSLINFGMYICMFPQLIAGPIVTYASVRKQISARRHSLLHLENGLREFTIGLGLKVLLANQIGGLWNDVKAIGYESISTPLAWLGLTAFSMQIYFDFYGYSLMAKGLGEILGFKLPNNFEHPYMALSMTEFWRKWHITLGNWFRDYLYIPLGGNRKKPARTFFNLFSVWLLTGFWHGASWNFLLWGLLLFVLISVEKLALLRFLHRFPLAGHAYMALAIPLTWMVFALPELSDISVYVQRLFPFLARNTQLTYFNGDFLKYGRLYSGSLTAGLVFITALPRNIYNHYKKNVITAVILLLLFWACIYRIRAGADDPFLYFRF</sequence>
<evidence type="ECO:0000256" key="3">
    <source>
        <dbReference type="ARBA" id="ARBA00022475"/>
    </source>
</evidence>
<dbReference type="Proteomes" id="UP000002970">
    <property type="component" value="Unassembled WGS sequence"/>
</dbReference>
<keyword evidence="6 7" id="KW-0472">Membrane</keyword>
<dbReference type="HOGENOM" id="CLU_025255_1_3_9"/>
<evidence type="ECO:0000256" key="1">
    <source>
        <dbReference type="ARBA" id="ARBA00004651"/>
    </source>
</evidence>
<feature type="transmembrane region" description="Helical" evidence="8">
    <location>
        <begin position="207"/>
        <end position="225"/>
    </location>
</feature>
<dbReference type="InterPro" id="IPR051085">
    <property type="entry name" value="MB_O-acyltransferase"/>
</dbReference>
<evidence type="ECO:0000256" key="4">
    <source>
        <dbReference type="ARBA" id="ARBA00022692"/>
    </source>
</evidence>
<keyword evidence="3 7" id="KW-1003">Cell membrane</keyword>
<feature type="transmembrane region" description="Helical" evidence="8">
    <location>
        <begin position="6"/>
        <end position="28"/>
    </location>
</feature>
<dbReference type="PANTHER" id="PTHR13285:SF18">
    <property type="entry name" value="PROTEIN-CYSTEINE N-PALMITOYLTRANSFERASE RASP"/>
    <property type="match status" value="1"/>
</dbReference>
<feature type="transmembrane region" description="Helical" evidence="8">
    <location>
        <begin position="88"/>
        <end position="107"/>
    </location>
</feature>
<feature type="transmembrane region" description="Helical" evidence="8">
    <location>
        <begin position="57"/>
        <end position="76"/>
    </location>
</feature>
<organism evidence="9 10">
    <name type="scientific">Clostridium symbiosum (strain WAL-14163)</name>
    <dbReference type="NCBI Taxonomy" id="742740"/>
    <lineage>
        <taxon>Bacteria</taxon>
        <taxon>Bacillati</taxon>
        <taxon>Bacillota</taxon>
        <taxon>Clostridia</taxon>
        <taxon>Lachnospirales</taxon>
        <taxon>Lachnospiraceae</taxon>
        <taxon>Otoolea</taxon>
    </lineage>
</organism>
<dbReference type="Pfam" id="PF03062">
    <property type="entry name" value="MBOAT"/>
    <property type="match status" value="1"/>
</dbReference>
<dbReference type="GO" id="GO:0005886">
    <property type="term" value="C:plasma membrane"/>
    <property type="evidence" value="ECO:0007669"/>
    <property type="project" value="UniProtKB-SubCell"/>
</dbReference>
<evidence type="ECO:0000313" key="9">
    <source>
        <dbReference type="EMBL" id="EGA95299.1"/>
    </source>
</evidence>
<accession>E7GIU2</accession>
<evidence type="ECO:0000256" key="2">
    <source>
        <dbReference type="ARBA" id="ARBA00010323"/>
    </source>
</evidence>
<evidence type="ECO:0000313" key="10">
    <source>
        <dbReference type="Proteomes" id="UP000002970"/>
    </source>
</evidence>
<name>E7GIU2_CLOS6</name>
<proteinExistence type="inferred from homology"/>
<reference evidence="9 10" key="1">
    <citation type="submission" date="2010-12" db="EMBL/GenBank/DDBJ databases">
        <title>The Genome Sequence of Clostridium symbiosum strain WAL-14163.</title>
        <authorList>
            <person name="Earl A."/>
            <person name="Ward D."/>
            <person name="Feldgarden M."/>
            <person name="Gevers D."/>
            <person name="Finegold S.M."/>
            <person name="Summanen P.H."/>
            <person name="Molitoris D.R."/>
            <person name="Vaisanen M.L."/>
            <person name="Daigneault M."/>
            <person name="Young S.K."/>
            <person name="Zeng Q."/>
            <person name="Gargeya S."/>
            <person name="Fitzgerald M."/>
            <person name="Haas B."/>
            <person name="Abouelleil A."/>
            <person name="Alvarado L."/>
            <person name="Arachchi H.M."/>
            <person name="Berlin A."/>
            <person name="Brown A."/>
            <person name="Chapman S.B."/>
            <person name="Chen Z."/>
            <person name="Dunbar C."/>
            <person name="Freedman E."/>
            <person name="Gearin G."/>
            <person name="Gellesch M."/>
            <person name="Goldberg J."/>
            <person name="Griggs A."/>
            <person name="Gujja S."/>
            <person name="Heilman E."/>
            <person name="Heiman D."/>
            <person name="Howarth C."/>
            <person name="Larson L."/>
            <person name="Lui A."/>
            <person name="MacDonald P.J.P."/>
            <person name="Mehta T."/>
            <person name="Montmayeur A."/>
            <person name="Murphy C."/>
            <person name="Neiman D."/>
            <person name="Pearson M."/>
            <person name="Priest M."/>
            <person name="Roberts A."/>
            <person name="Saif S."/>
            <person name="Shea T."/>
            <person name="Shenoy N."/>
            <person name="Sisk P."/>
            <person name="Stolte C."/>
            <person name="Sykes S."/>
            <person name="White J."/>
            <person name="Yandava C."/>
            <person name="Nusbaum C."/>
            <person name="Birren B."/>
        </authorList>
    </citation>
    <scope>NUCLEOTIDE SEQUENCE [LARGE SCALE GENOMIC DNA]</scope>
    <source>
        <strain evidence="9 10">WAL-14163</strain>
    </source>
</reference>
<feature type="transmembrane region" description="Helical" evidence="8">
    <location>
        <begin position="450"/>
        <end position="467"/>
    </location>
</feature>
<keyword evidence="7 9" id="KW-0808">Transferase</keyword>
<feature type="transmembrane region" description="Helical" evidence="8">
    <location>
        <begin position="417"/>
        <end position="438"/>
    </location>
</feature>
<feature type="transmembrane region" description="Helical" evidence="8">
    <location>
        <begin position="343"/>
        <end position="363"/>
    </location>
</feature>
<dbReference type="InterPro" id="IPR024194">
    <property type="entry name" value="Ac/AlaTfrase_AlgI/DltB"/>
</dbReference>
<dbReference type="EMBL" id="ADLQ01000021">
    <property type="protein sequence ID" value="EGA95299.1"/>
    <property type="molecule type" value="Genomic_DNA"/>
</dbReference>
<comment type="caution">
    <text evidence="9">The sequence shown here is derived from an EMBL/GenBank/DDBJ whole genome shotgun (WGS) entry which is preliminary data.</text>
</comment>
<feature type="transmembrane region" description="Helical" evidence="8">
    <location>
        <begin position="165"/>
        <end position="186"/>
    </location>
</feature>
<evidence type="ECO:0000256" key="8">
    <source>
        <dbReference type="SAM" id="Phobius"/>
    </source>
</evidence>
<dbReference type="STRING" id="1512.GCA_900049235_00921"/>
<dbReference type="InterPro" id="IPR028362">
    <property type="entry name" value="AlgI"/>
</dbReference>
<protein>
    <submittedName>
        <fullName evidence="9">Alginate O-acetyltransferase</fullName>
    </submittedName>
</protein>
<evidence type="ECO:0000256" key="7">
    <source>
        <dbReference type="PIRNR" id="PIRNR016636"/>
    </source>
</evidence>
<dbReference type="AlphaFoldDB" id="E7GIU2"/>
<gene>
    <name evidence="9" type="ORF">HMPREF9474_00835</name>
</gene>
<dbReference type="GO" id="GO:0042121">
    <property type="term" value="P:alginic acid biosynthetic process"/>
    <property type="evidence" value="ECO:0007669"/>
    <property type="project" value="InterPro"/>
</dbReference>
<feature type="transmembrane region" description="Helical" evidence="8">
    <location>
        <begin position="231"/>
        <end position="254"/>
    </location>
</feature>
<keyword evidence="5 8" id="KW-1133">Transmembrane helix</keyword>
<dbReference type="InterPro" id="IPR004299">
    <property type="entry name" value="MBOAT_fam"/>
</dbReference>
<evidence type="ECO:0000256" key="6">
    <source>
        <dbReference type="ARBA" id="ARBA00023136"/>
    </source>
</evidence>